<keyword evidence="8" id="KW-0808">Transferase</keyword>
<dbReference type="GO" id="GO:0005524">
    <property type="term" value="F:ATP binding"/>
    <property type="evidence" value="ECO:0007669"/>
    <property type="project" value="UniProtKB-KW"/>
</dbReference>
<dbReference type="EMBL" id="UFAJ01000383">
    <property type="protein sequence ID" value="SSD60540.1"/>
    <property type="molecule type" value="Genomic_DNA"/>
</dbReference>
<dbReference type="SUPFAM" id="SSF82114">
    <property type="entry name" value="Riboflavin kinase-like"/>
    <property type="match status" value="1"/>
</dbReference>
<protein>
    <recommendedName>
        <fullName evidence="5">Riboflavin kinase</fullName>
        <ecNumber evidence="4">2.7.1.26</ecNumber>
    </recommendedName>
    <alternativeName>
        <fullName evidence="11">Flavin mononucleotide kinase 1</fullName>
    </alternativeName>
</protein>
<evidence type="ECO:0000256" key="11">
    <source>
        <dbReference type="ARBA" id="ARBA00029960"/>
    </source>
</evidence>
<dbReference type="InterPro" id="IPR023465">
    <property type="entry name" value="Riboflavin_kinase_dom_sf"/>
</dbReference>
<evidence type="ECO:0000256" key="10">
    <source>
        <dbReference type="ARBA" id="ARBA00022840"/>
    </source>
</evidence>
<dbReference type="PANTHER" id="PTHR22749">
    <property type="entry name" value="RIBOFLAVIN KINASE/FMN ADENYLYLTRANSFERASE"/>
    <property type="match status" value="1"/>
</dbReference>
<keyword evidence="7" id="KW-0288">FMN</keyword>
<evidence type="ECO:0000313" key="14">
    <source>
        <dbReference type="Proteomes" id="UP000262825"/>
    </source>
</evidence>
<dbReference type="VEuPathDB" id="FungiDB:SCODWIG_02301"/>
<proteinExistence type="inferred from homology"/>
<evidence type="ECO:0000313" key="13">
    <source>
        <dbReference type="EMBL" id="SSD60540.1"/>
    </source>
</evidence>
<evidence type="ECO:0000256" key="3">
    <source>
        <dbReference type="ARBA" id="ARBA00010108"/>
    </source>
</evidence>
<dbReference type="Gene3D" id="2.40.30.30">
    <property type="entry name" value="Riboflavin kinase-like"/>
    <property type="match status" value="1"/>
</dbReference>
<keyword evidence="10" id="KW-0067">ATP-binding</keyword>
<accession>A0A376B8U0</accession>
<evidence type="ECO:0000259" key="12">
    <source>
        <dbReference type="SMART" id="SM00904"/>
    </source>
</evidence>
<keyword evidence="9" id="KW-0547">Nucleotide-binding</keyword>
<evidence type="ECO:0000256" key="7">
    <source>
        <dbReference type="ARBA" id="ARBA00022643"/>
    </source>
</evidence>
<comment type="function">
    <text evidence="1">Catalyzes the phosphorylation of riboflavin (vitamin B2) to form flavin mononucleotide (FMN) coenzyme.</text>
</comment>
<evidence type="ECO:0000256" key="1">
    <source>
        <dbReference type="ARBA" id="ARBA00003572"/>
    </source>
</evidence>
<gene>
    <name evidence="13" type="ORF">SCODWIG_02301</name>
</gene>
<comment type="similarity">
    <text evidence="3">Belongs to the flavokinase family.</text>
</comment>
<reference evidence="14" key="1">
    <citation type="submission" date="2018-06" db="EMBL/GenBank/DDBJ databases">
        <authorList>
            <person name="Guldener U."/>
        </authorList>
    </citation>
    <scope>NUCLEOTIDE SEQUENCE [LARGE SCALE GENOMIC DNA]</scope>
    <source>
        <strain evidence="14">UTAD17</strain>
    </source>
</reference>
<evidence type="ECO:0000256" key="6">
    <source>
        <dbReference type="ARBA" id="ARBA00022630"/>
    </source>
</evidence>
<name>A0A376B8U0_9ASCO</name>
<evidence type="ECO:0000256" key="8">
    <source>
        <dbReference type="ARBA" id="ARBA00022679"/>
    </source>
</evidence>
<dbReference type="AlphaFoldDB" id="A0A376B8U0"/>
<dbReference type="EC" id="2.7.1.26" evidence="4"/>
<evidence type="ECO:0000256" key="2">
    <source>
        <dbReference type="ARBA" id="ARBA00005201"/>
    </source>
</evidence>
<dbReference type="GO" id="GO:0008531">
    <property type="term" value="F:riboflavin kinase activity"/>
    <property type="evidence" value="ECO:0007669"/>
    <property type="project" value="UniProtKB-EC"/>
</dbReference>
<evidence type="ECO:0000256" key="5">
    <source>
        <dbReference type="ARBA" id="ARBA00017394"/>
    </source>
</evidence>
<dbReference type="InterPro" id="IPR023468">
    <property type="entry name" value="Riboflavin_kinase"/>
</dbReference>
<dbReference type="SMART" id="SM00904">
    <property type="entry name" value="Flavokinase"/>
    <property type="match status" value="1"/>
</dbReference>
<keyword evidence="13" id="KW-0418">Kinase</keyword>
<comment type="pathway">
    <text evidence="2">Cofactor biosynthesis; FMN biosynthesis; FMN from riboflavin (ATP route): step 1/1.</text>
</comment>
<dbReference type="PANTHER" id="PTHR22749:SF6">
    <property type="entry name" value="RIBOFLAVIN KINASE"/>
    <property type="match status" value="1"/>
</dbReference>
<dbReference type="GO" id="GO:0009231">
    <property type="term" value="P:riboflavin biosynthetic process"/>
    <property type="evidence" value="ECO:0007669"/>
    <property type="project" value="InterPro"/>
</dbReference>
<dbReference type="GO" id="GO:0009398">
    <property type="term" value="P:FMN biosynthetic process"/>
    <property type="evidence" value="ECO:0007669"/>
    <property type="project" value="UniProtKB-UniPathway"/>
</dbReference>
<dbReference type="GO" id="GO:0005739">
    <property type="term" value="C:mitochondrion"/>
    <property type="evidence" value="ECO:0007669"/>
    <property type="project" value="TreeGrafter"/>
</dbReference>
<organism evidence="13 14">
    <name type="scientific">Saccharomycodes ludwigii</name>
    <dbReference type="NCBI Taxonomy" id="36035"/>
    <lineage>
        <taxon>Eukaryota</taxon>
        <taxon>Fungi</taxon>
        <taxon>Dikarya</taxon>
        <taxon>Ascomycota</taxon>
        <taxon>Saccharomycotina</taxon>
        <taxon>Saccharomycetes</taxon>
        <taxon>Saccharomycodales</taxon>
        <taxon>Saccharomycodaceae</taxon>
        <taxon>Saccharomycodes</taxon>
    </lineage>
</organism>
<dbReference type="Proteomes" id="UP000262825">
    <property type="component" value="Unassembled WGS sequence"/>
</dbReference>
<sequence length="211" mass="24037">MSHIPTGIIKVREFDQPIDISKGPLPPLFPLVTEYVPIEAGFGRGSIELGIPTANVPIDKLPSIVNTDKFKPGVYFGYCKLSPLSNNSTEYIKRKNHGSDTDSSHDHMVQFNYGNELTFPEIHEIYPVVLSIGYNVFYGDLKKKTVELHLLHKFTKNFYGCLIKFNILGYIRPELNYTTKENLIKDINIDIDIAQKVLSTDYFAKYKTMVQ</sequence>
<keyword evidence="6" id="KW-0285">Flavoprotein</keyword>
<feature type="domain" description="Riboflavin kinase" evidence="12">
    <location>
        <begin position="31"/>
        <end position="199"/>
    </location>
</feature>
<dbReference type="InterPro" id="IPR015865">
    <property type="entry name" value="Riboflavin_kinase_bac/euk"/>
</dbReference>
<evidence type="ECO:0000256" key="9">
    <source>
        <dbReference type="ARBA" id="ARBA00022741"/>
    </source>
</evidence>
<keyword evidence="14" id="KW-1185">Reference proteome</keyword>
<evidence type="ECO:0000256" key="4">
    <source>
        <dbReference type="ARBA" id="ARBA00012105"/>
    </source>
</evidence>
<dbReference type="OrthoDB" id="276388at2759"/>
<dbReference type="UniPathway" id="UPA00276">
    <property type="reaction ID" value="UER00406"/>
</dbReference>
<dbReference type="Pfam" id="PF01687">
    <property type="entry name" value="Flavokinase"/>
    <property type="match status" value="1"/>
</dbReference>